<feature type="region of interest" description="Disordered" evidence="4">
    <location>
        <begin position="107"/>
        <end position="205"/>
    </location>
</feature>
<feature type="compositionally biased region" description="Acidic residues" evidence="4">
    <location>
        <begin position="613"/>
        <end position="627"/>
    </location>
</feature>
<feature type="region of interest" description="Disordered" evidence="4">
    <location>
        <begin position="746"/>
        <end position="807"/>
    </location>
</feature>
<dbReference type="GO" id="GO:0031213">
    <property type="term" value="C:RSF complex"/>
    <property type="evidence" value="ECO:0007669"/>
    <property type="project" value="InterPro"/>
</dbReference>
<feature type="compositionally biased region" description="Basic and acidic residues" evidence="4">
    <location>
        <begin position="970"/>
        <end position="979"/>
    </location>
</feature>
<feature type="compositionally biased region" description="Polar residues" evidence="4">
    <location>
        <begin position="891"/>
        <end position="900"/>
    </location>
</feature>
<feature type="region of interest" description="Disordered" evidence="4">
    <location>
        <begin position="286"/>
        <end position="328"/>
    </location>
</feature>
<feature type="region of interest" description="Disordered" evidence="4">
    <location>
        <begin position="652"/>
        <end position="672"/>
    </location>
</feature>
<evidence type="ECO:0000256" key="1">
    <source>
        <dbReference type="ARBA" id="ARBA00022723"/>
    </source>
</evidence>
<dbReference type="InterPro" id="IPR019787">
    <property type="entry name" value="Znf_PHD-finger"/>
</dbReference>
<evidence type="ECO:0000256" key="2">
    <source>
        <dbReference type="ARBA" id="ARBA00022771"/>
    </source>
</evidence>
<feature type="compositionally biased region" description="Basic residues" evidence="4">
    <location>
        <begin position="300"/>
        <end position="310"/>
    </location>
</feature>
<dbReference type="InterPro" id="IPR028938">
    <property type="entry name" value="Rsf1-like"/>
</dbReference>
<dbReference type="PANTHER" id="PTHR14296">
    <property type="entry name" value="REMODELING AND SPACING FACTOR 1"/>
    <property type="match status" value="1"/>
</dbReference>
<feature type="region of interest" description="Disordered" evidence="4">
    <location>
        <begin position="547"/>
        <end position="566"/>
    </location>
</feature>
<organism evidence="6 7">
    <name type="scientific">Mycena metata</name>
    <dbReference type="NCBI Taxonomy" id="1033252"/>
    <lineage>
        <taxon>Eukaryota</taxon>
        <taxon>Fungi</taxon>
        <taxon>Dikarya</taxon>
        <taxon>Basidiomycota</taxon>
        <taxon>Agaricomycotina</taxon>
        <taxon>Agaricomycetes</taxon>
        <taxon>Agaricomycetidae</taxon>
        <taxon>Agaricales</taxon>
        <taxon>Marasmiineae</taxon>
        <taxon>Mycenaceae</taxon>
        <taxon>Mycena</taxon>
    </lineage>
</organism>
<dbReference type="InterPro" id="IPR011011">
    <property type="entry name" value="Znf_FYVE_PHD"/>
</dbReference>
<evidence type="ECO:0000256" key="3">
    <source>
        <dbReference type="ARBA" id="ARBA00022833"/>
    </source>
</evidence>
<feature type="compositionally biased region" description="Acidic residues" evidence="4">
    <location>
        <begin position="420"/>
        <end position="438"/>
    </location>
</feature>
<dbReference type="Pfam" id="PF00628">
    <property type="entry name" value="PHD"/>
    <property type="match status" value="1"/>
</dbReference>
<dbReference type="CDD" id="cd15489">
    <property type="entry name" value="PHD_SF"/>
    <property type="match status" value="1"/>
</dbReference>
<keyword evidence="3" id="KW-0862">Zinc</keyword>
<evidence type="ECO:0000313" key="7">
    <source>
        <dbReference type="Proteomes" id="UP001215598"/>
    </source>
</evidence>
<feature type="region of interest" description="Disordered" evidence="4">
    <location>
        <begin position="935"/>
        <end position="1001"/>
    </location>
</feature>
<feature type="compositionally biased region" description="Basic and acidic residues" evidence="4">
    <location>
        <begin position="587"/>
        <end position="612"/>
    </location>
</feature>
<dbReference type="Gene3D" id="3.30.40.10">
    <property type="entry name" value="Zinc/RING finger domain, C3HC4 (zinc finger)"/>
    <property type="match status" value="1"/>
</dbReference>
<feature type="compositionally biased region" description="Basic residues" evidence="4">
    <location>
        <begin position="874"/>
        <end position="890"/>
    </location>
</feature>
<keyword evidence="7" id="KW-1185">Reference proteome</keyword>
<dbReference type="InterPro" id="IPR001965">
    <property type="entry name" value="Znf_PHD"/>
</dbReference>
<dbReference type="Proteomes" id="UP001215598">
    <property type="component" value="Unassembled WGS sequence"/>
</dbReference>
<feature type="domain" description="Zinc finger PHD-type" evidence="5">
    <location>
        <begin position="681"/>
        <end position="738"/>
    </location>
</feature>
<feature type="compositionally biased region" description="Polar residues" evidence="4">
    <location>
        <begin position="765"/>
        <end position="782"/>
    </location>
</feature>
<feature type="compositionally biased region" description="Low complexity" evidence="4">
    <location>
        <begin position="657"/>
        <end position="672"/>
    </location>
</feature>
<feature type="compositionally biased region" description="Pro residues" evidence="4">
    <location>
        <begin position="786"/>
        <end position="796"/>
    </location>
</feature>
<feature type="region of interest" description="Disordered" evidence="4">
    <location>
        <begin position="587"/>
        <end position="629"/>
    </location>
</feature>
<proteinExistence type="predicted"/>
<evidence type="ECO:0000256" key="4">
    <source>
        <dbReference type="SAM" id="MobiDB-lite"/>
    </source>
</evidence>
<dbReference type="SUPFAM" id="SSF57903">
    <property type="entry name" value="FYVE/PHD zinc finger"/>
    <property type="match status" value="1"/>
</dbReference>
<dbReference type="GO" id="GO:0006355">
    <property type="term" value="P:regulation of DNA-templated transcription"/>
    <property type="evidence" value="ECO:0007669"/>
    <property type="project" value="InterPro"/>
</dbReference>
<dbReference type="EMBL" id="JARKIB010000079">
    <property type="protein sequence ID" value="KAJ7746546.1"/>
    <property type="molecule type" value="Genomic_DNA"/>
</dbReference>
<feature type="region of interest" description="Disordered" evidence="4">
    <location>
        <begin position="1"/>
        <end position="27"/>
    </location>
</feature>
<feature type="compositionally biased region" description="Low complexity" evidence="4">
    <location>
        <begin position="350"/>
        <end position="361"/>
    </location>
</feature>
<feature type="compositionally biased region" description="Polar residues" evidence="4">
    <location>
        <begin position="825"/>
        <end position="847"/>
    </location>
</feature>
<comment type="caution">
    <text evidence="6">The sequence shown here is derived from an EMBL/GenBank/DDBJ whole genome shotgun (WGS) entry which is preliminary data.</text>
</comment>
<gene>
    <name evidence="6" type="ORF">B0H16DRAFT_1375728</name>
</gene>
<keyword evidence="2" id="KW-0863">Zinc-finger</keyword>
<protein>
    <recommendedName>
        <fullName evidence="5">Zinc finger PHD-type domain-containing protein</fullName>
    </recommendedName>
</protein>
<keyword evidence="1" id="KW-0479">Metal-binding</keyword>
<dbReference type="AlphaFoldDB" id="A0AAD7N6K0"/>
<feature type="region of interest" description="Disordered" evidence="4">
    <location>
        <begin position="825"/>
        <end position="921"/>
    </location>
</feature>
<name>A0AAD7N6K0_9AGAR</name>
<dbReference type="PANTHER" id="PTHR14296:SF3">
    <property type="entry name" value="DIKAR, ISOFORM F"/>
    <property type="match status" value="1"/>
</dbReference>
<feature type="region of interest" description="Disordered" evidence="4">
    <location>
        <begin position="350"/>
        <end position="469"/>
    </location>
</feature>
<accession>A0AAD7N6K0</accession>
<sequence length="1001" mass="111910">MPRRAAPRPADLGDPDPDQLDPASSAPDPVDLNLARLRTHWKWAAFSQFFYTFSHLFAMEDVSLTDIEDDLVRESNIFLPRVMARLLFILSYDRKVSLDNWQSALRKQHKRRDPASNPIGPEPHTGSPEPRYRYESVSVDEPATSPADADAEPHEGAANGDGDLAASDEAGSAFPSGSRANTEEKATPAPEMLPQAEEDEPEESRDWLDLPMLAKLDSMHLLTEWQFQNATRLRTMMKSDDEDATWRIEPIGYDAKSNAYWLIGADRLWIQRALPKPPRYTATISSLKRKRPENKASTTKSKRPAAKRARLASEDPKSTTTVPVGGGRAAKAQAKLKLDAQAKELAELNRAAGTRAPATRASHGGRTPVAAVRPLGTRVSARLRTGADEDEWQAVPQDWLADEGSKKRSPVKPRPKTGLESDDDSVSDLTELSEEEPEEAMKAVDEEEDAEESVKADAEAQTDPVPGAAGATLVENNREEEQPDGFVEWETICVTLSDWEHIAERFENGTHYTEKALYKVLVKDVVPIITEELREIERKRRLEEAVVHRKRSSRIANKESEKAEARQLARQKAEVVEKKNRAQRLEARLAKEEAERERREAAREQRRKAKEEQEQEEVESAPDEESTDMQVDVVGGIDPSPVHLSQNTYFAPDTRQRNGNATASTSTSGTRTPMGDDWVLNCEICQRSGMNLDDGTPLVCCGVCAQWSHVSCHDRADAKAGRPRRNWDQVEFICRQCQTQRMAVKTSRQYPPQQQQQLHRASIPNPYTSQTTPIAQSMSYSQYGHGPPPQPQPAAHPPRDYPGAYPVAVNGASRYAQQQPTIALAPSQQQMSYPASSSVNYRPQQQSAPPPRISAGPSYNAPIPHQYQVTPNHQHQRQHHNAPNHPRHHQQQSQHLGATNHQHEQQHYPATYERSPAQPYERSPAQFQHIAPNVNGHRAPVYPQQRPVTQGWNVPPSGHNAHYAPSNGVPRRESERHQYGDGAQWHGGGQQTAAYGYHNGQ</sequence>
<evidence type="ECO:0000313" key="6">
    <source>
        <dbReference type="EMBL" id="KAJ7746546.1"/>
    </source>
</evidence>
<reference evidence="6" key="1">
    <citation type="submission" date="2023-03" db="EMBL/GenBank/DDBJ databases">
        <title>Massive genome expansion in bonnet fungi (Mycena s.s.) driven by repeated elements and novel gene families across ecological guilds.</title>
        <authorList>
            <consortium name="Lawrence Berkeley National Laboratory"/>
            <person name="Harder C.B."/>
            <person name="Miyauchi S."/>
            <person name="Viragh M."/>
            <person name="Kuo A."/>
            <person name="Thoen E."/>
            <person name="Andreopoulos B."/>
            <person name="Lu D."/>
            <person name="Skrede I."/>
            <person name="Drula E."/>
            <person name="Henrissat B."/>
            <person name="Morin E."/>
            <person name="Kohler A."/>
            <person name="Barry K."/>
            <person name="LaButti K."/>
            <person name="Morin E."/>
            <person name="Salamov A."/>
            <person name="Lipzen A."/>
            <person name="Mereny Z."/>
            <person name="Hegedus B."/>
            <person name="Baldrian P."/>
            <person name="Stursova M."/>
            <person name="Weitz H."/>
            <person name="Taylor A."/>
            <person name="Grigoriev I.V."/>
            <person name="Nagy L.G."/>
            <person name="Martin F."/>
            <person name="Kauserud H."/>
        </authorList>
    </citation>
    <scope>NUCLEOTIDE SEQUENCE</scope>
    <source>
        <strain evidence="6">CBHHK182m</strain>
    </source>
</reference>
<dbReference type="GO" id="GO:0008270">
    <property type="term" value="F:zinc ion binding"/>
    <property type="evidence" value="ECO:0007669"/>
    <property type="project" value="UniProtKB-KW"/>
</dbReference>
<evidence type="ECO:0000259" key="5">
    <source>
        <dbReference type="SMART" id="SM00249"/>
    </source>
</evidence>
<dbReference type="InterPro" id="IPR013083">
    <property type="entry name" value="Znf_RING/FYVE/PHD"/>
</dbReference>
<feature type="compositionally biased region" description="Basic and acidic residues" evidence="4">
    <location>
        <begin position="556"/>
        <end position="566"/>
    </location>
</feature>
<dbReference type="SMART" id="SM00249">
    <property type="entry name" value="PHD"/>
    <property type="match status" value="1"/>
</dbReference>